<dbReference type="Pfam" id="PF00209">
    <property type="entry name" value="SNF"/>
    <property type="match status" value="1"/>
</dbReference>
<evidence type="ECO:0000256" key="4">
    <source>
        <dbReference type="ARBA" id="ARBA00022692"/>
    </source>
</evidence>
<evidence type="ECO:0000256" key="9">
    <source>
        <dbReference type="SAM" id="SignalP"/>
    </source>
</evidence>
<reference evidence="10 11" key="1">
    <citation type="journal article" date="2018" name="Gigascience">
        <title>Genomes of trombidid mites reveal novel predicted allergens and laterally-transferred genes associated with secondary metabolism.</title>
        <authorList>
            <person name="Dong X."/>
            <person name="Chaisiri K."/>
            <person name="Xia D."/>
            <person name="Armstrong S.D."/>
            <person name="Fang Y."/>
            <person name="Donnelly M.J."/>
            <person name="Kadowaki T."/>
            <person name="McGarry J.W."/>
            <person name="Darby A.C."/>
            <person name="Makepeace B.L."/>
        </authorList>
    </citation>
    <scope>NUCLEOTIDE SEQUENCE [LARGE SCALE GENOMIC DNA]</scope>
    <source>
        <strain evidence="10">UoL-UT</strain>
    </source>
</reference>
<dbReference type="InterPro" id="IPR037272">
    <property type="entry name" value="SNS_sf"/>
</dbReference>
<keyword evidence="7 8" id="KW-0472">Membrane</keyword>
<feature type="transmembrane region" description="Helical" evidence="8">
    <location>
        <begin position="29"/>
        <end position="48"/>
    </location>
</feature>
<evidence type="ECO:0000256" key="3">
    <source>
        <dbReference type="ARBA" id="ARBA00022448"/>
    </source>
</evidence>
<evidence type="ECO:0000313" key="11">
    <source>
        <dbReference type="Proteomes" id="UP000288716"/>
    </source>
</evidence>
<feature type="non-terminal residue" evidence="10">
    <location>
        <position position="1"/>
    </location>
</feature>
<evidence type="ECO:0000256" key="2">
    <source>
        <dbReference type="ARBA" id="ARBA00006459"/>
    </source>
</evidence>
<dbReference type="VEuPathDB" id="VectorBase:LDEU010326"/>
<feature type="signal peptide" evidence="9">
    <location>
        <begin position="1"/>
        <end position="17"/>
    </location>
</feature>
<dbReference type="GO" id="GO:0005886">
    <property type="term" value="C:plasma membrane"/>
    <property type="evidence" value="ECO:0007669"/>
    <property type="project" value="TreeGrafter"/>
</dbReference>
<keyword evidence="6 8" id="KW-1133">Transmembrane helix</keyword>
<proteinExistence type="inferred from homology"/>
<keyword evidence="9" id="KW-0732">Signal</keyword>
<comment type="similarity">
    <text evidence="2">Belongs to the sodium:neurotransmitter symporter (SNF) (TC 2.A.22) family.</text>
</comment>
<evidence type="ECO:0000256" key="8">
    <source>
        <dbReference type="SAM" id="Phobius"/>
    </source>
</evidence>
<dbReference type="Proteomes" id="UP000288716">
    <property type="component" value="Unassembled WGS sequence"/>
</dbReference>
<dbReference type="PANTHER" id="PTHR11616">
    <property type="entry name" value="SODIUM/CHLORIDE DEPENDENT TRANSPORTER"/>
    <property type="match status" value="1"/>
</dbReference>
<evidence type="ECO:0000256" key="1">
    <source>
        <dbReference type="ARBA" id="ARBA00004141"/>
    </source>
</evidence>
<comment type="caution">
    <text evidence="10">The sequence shown here is derived from an EMBL/GenBank/DDBJ whole genome shotgun (WGS) entry which is preliminary data.</text>
</comment>
<dbReference type="PANTHER" id="PTHR11616:SF236">
    <property type="entry name" value="TRANSPORTER"/>
    <property type="match status" value="1"/>
</dbReference>
<protein>
    <submittedName>
        <fullName evidence="10">Sodium-and chloride-dependent glycine transporter 2-like protein</fullName>
    </submittedName>
</protein>
<dbReference type="InterPro" id="IPR000175">
    <property type="entry name" value="Na/ntran_symport"/>
</dbReference>
<dbReference type="GO" id="GO:0005283">
    <property type="term" value="F:amino acid:sodium symporter activity"/>
    <property type="evidence" value="ECO:0007669"/>
    <property type="project" value="TreeGrafter"/>
</dbReference>
<evidence type="ECO:0000256" key="6">
    <source>
        <dbReference type="ARBA" id="ARBA00022989"/>
    </source>
</evidence>
<gene>
    <name evidence="10" type="ORF">B4U80_01131</name>
</gene>
<sequence length="64" mass="7130">WDLALCLFISWVIVVLCLLKGVKSSGKVVYFTATFPYLILFALLIAGFTQKGSLDGIVYFLKPQ</sequence>
<dbReference type="SUPFAM" id="SSF161070">
    <property type="entry name" value="SNF-like"/>
    <property type="match status" value="1"/>
</dbReference>
<dbReference type="EMBL" id="NCKV01011131">
    <property type="protein sequence ID" value="RWS21714.1"/>
    <property type="molecule type" value="Genomic_DNA"/>
</dbReference>
<evidence type="ECO:0000256" key="7">
    <source>
        <dbReference type="ARBA" id="ARBA00023136"/>
    </source>
</evidence>
<dbReference type="OrthoDB" id="6581954at2759"/>
<dbReference type="AlphaFoldDB" id="A0A443S2K2"/>
<feature type="chain" id="PRO_5019567985" evidence="9">
    <location>
        <begin position="18"/>
        <end position="64"/>
    </location>
</feature>
<accession>A0A443S2K2</accession>
<organism evidence="10 11">
    <name type="scientific">Leptotrombidium deliense</name>
    <dbReference type="NCBI Taxonomy" id="299467"/>
    <lineage>
        <taxon>Eukaryota</taxon>
        <taxon>Metazoa</taxon>
        <taxon>Ecdysozoa</taxon>
        <taxon>Arthropoda</taxon>
        <taxon>Chelicerata</taxon>
        <taxon>Arachnida</taxon>
        <taxon>Acari</taxon>
        <taxon>Acariformes</taxon>
        <taxon>Trombidiformes</taxon>
        <taxon>Prostigmata</taxon>
        <taxon>Anystina</taxon>
        <taxon>Parasitengona</taxon>
        <taxon>Trombiculoidea</taxon>
        <taxon>Trombiculidae</taxon>
        <taxon>Leptotrombidium</taxon>
    </lineage>
</organism>
<keyword evidence="4 8" id="KW-0812">Transmembrane</keyword>
<evidence type="ECO:0000256" key="5">
    <source>
        <dbReference type="ARBA" id="ARBA00022847"/>
    </source>
</evidence>
<dbReference type="PROSITE" id="PS50267">
    <property type="entry name" value="NA_NEUROTRAN_SYMP_3"/>
    <property type="match status" value="1"/>
</dbReference>
<keyword evidence="11" id="KW-1185">Reference proteome</keyword>
<dbReference type="GO" id="GO:0089718">
    <property type="term" value="P:amino acid import across plasma membrane"/>
    <property type="evidence" value="ECO:0007669"/>
    <property type="project" value="TreeGrafter"/>
</dbReference>
<dbReference type="GO" id="GO:0015179">
    <property type="term" value="F:L-amino acid transmembrane transporter activity"/>
    <property type="evidence" value="ECO:0007669"/>
    <property type="project" value="TreeGrafter"/>
</dbReference>
<dbReference type="GO" id="GO:0015187">
    <property type="term" value="F:glycine transmembrane transporter activity"/>
    <property type="evidence" value="ECO:0007669"/>
    <property type="project" value="TreeGrafter"/>
</dbReference>
<evidence type="ECO:0000313" key="10">
    <source>
        <dbReference type="EMBL" id="RWS21714.1"/>
    </source>
</evidence>
<keyword evidence="5" id="KW-0769">Symport</keyword>
<keyword evidence="3" id="KW-0813">Transport</keyword>
<comment type="subcellular location">
    <subcellularLocation>
        <location evidence="1">Membrane</location>
        <topology evidence="1">Multi-pass membrane protein</topology>
    </subcellularLocation>
</comment>
<name>A0A443S2K2_9ACAR</name>